<dbReference type="EMBL" id="JANUHB010000003">
    <property type="protein sequence ID" value="MCS0809412.1"/>
    <property type="molecule type" value="Genomic_DNA"/>
</dbReference>
<name>A0ABT2DDM7_9BURK</name>
<gene>
    <name evidence="1" type="ORF">NX774_15925</name>
</gene>
<comment type="caution">
    <text evidence="1">The sequence shown here is derived from an EMBL/GenBank/DDBJ whole genome shotgun (WGS) entry which is preliminary data.</text>
</comment>
<reference evidence="1 2" key="1">
    <citation type="submission" date="2022-08" db="EMBL/GenBank/DDBJ databases">
        <title>Reclassification of Massilia species as members of the genera Telluria, Duganella, Pseudoduganella, Mokoshia gen. nov. and Zemynaea gen. nov. using orthogonal and non-orthogonal genome-based approaches.</title>
        <authorList>
            <person name="Bowman J.P."/>
        </authorList>
    </citation>
    <scope>NUCLEOTIDE SEQUENCE [LARGE SCALE GENOMIC DNA]</scope>
    <source>
        <strain evidence="1 2">JCM 31605</strain>
    </source>
</reference>
<organism evidence="1 2">
    <name type="scientific">Massilia agilis</name>
    <dbReference type="NCBI Taxonomy" id="1811226"/>
    <lineage>
        <taxon>Bacteria</taxon>
        <taxon>Pseudomonadati</taxon>
        <taxon>Pseudomonadota</taxon>
        <taxon>Betaproteobacteria</taxon>
        <taxon>Burkholderiales</taxon>
        <taxon>Oxalobacteraceae</taxon>
        <taxon>Telluria group</taxon>
        <taxon>Massilia</taxon>
    </lineage>
</organism>
<dbReference type="InterPro" id="IPR010775">
    <property type="entry name" value="DUF1365"/>
</dbReference>
<dbReference type="PANTHER" id="PTHR33973:SF4">
    <property type="entry name" value="OS07G0153300 PROTEIN"/>
    <property type="match status" value="1"/>
</dbReference>
<accession>A0ABT2DDM7</accession>
<keyword evidence="2" id="KW-1185">Reference proteome</keyword>
<dbReference type="Proteomes" id="UP001206126">
    <property type="component" value="Unassembled WGS sequence"/>
</dbReference>
<dbReference type="Pfam" id="PF07103">
    <property type="entry name" value="DUF1365"/>
    <property type="match status" value="1"/>
</dbReference>
<sequence>MDTRPRLYLGHVMHRRLRPAANSFVYPVFYVLLPLRDLAAAACGVFSVDRPNLLSFYSRDHGPRDGSALLPWIEARLQEHGLPSDGPVLLQTFPRVLGYLFNPVSFWYCHDRAGTLVAVLAEVNNTFGERCHYLLHQGGAALDTDAALVAEKRLHVSPFNRVEGHYRFRFAPGAARQLVRIDYDDNAGELLRTAIAGTARPWTARALLAAFLRMPFLTLGVTARIHWQALRLWLKGVPFHGASPACASPTIPPHDPHHR</sequence>
<dbReference type="RefSeq" id="WP_258823214.1">
    <property type="nucleotide sequence ID" value="NZ_JANUHB010000003.1"/>
</dbReference>
<evidence type="ECO:0000313" key="1">
    <source>
        <dbReference type="EMBL" id="MCS0809412.1"/>
    </source>
</evidence>
<proteinExistence type="predicted"/>
<dbReference type="PANTHER" id="PTHR33973">
    <property type="entry name" value="OS07G0153300 PROTEIN"/>
    <property type="match status" value="1"/>
</dbReference>
<evidence type="ECO:0000313" key="2">
    <source>
        <dbReference type="Proteomes" id="UP001206126"/>
    </source>
</evidence>
<protein>
    <submittedName>
        <fullName evidence="1">DUF1365 domain-containing protein</fullName>
    </submittedName>
</protein>